<dbReference type="Gene3D" id="1.10.287.70">
    <property type="match status" value="1"/>
</dbReference>
<feature type="domain" description="Potassium channel" evidence="10">
    <location>
        <begin position="104"/>
        <end position="163"/>
    </location>
</feature>
<evidence type="ECO:0000313" key="11">
    <source>
        <dbReference type="EMBL" id="KAK0393501.1"/>
    </source>
</evidence>
<evidence type="ECO:0000256" key="9">
    <source>
        <dbReference type="SAM" id="Phobius"/>
    </source>
</evidence>
<name>A0AA39GU49_9BILA</name>
<accession>A0AA39GU49</accession>
<evidence type="ECO:0000256" key="8">
    <source>
        <dbReference type="RuleBase" id="RU003857"/>
    </source>
</evidence>
<comment type="subcellular location">
    <subcellularLocation>
        <location evidence="1">Membrane</location>
        <topology evidence="1">Multi-pass membrane protein</topology>
    </subcellularLocation>
</comment>
<dbReference type="GO" id="GO:0030322">
    <property type="term" value="P:stabilization of membrane potential"/>
    <property type="evidence" value="ECO:0007669"/>
    <property type="project" value="TreeGrafter"/>
</dbReference>
<feature type="transmembrane region" description="Helical" evidence="9">
    <location>
        <begin position="114"/>
        <end position="130"/>
    </location>
</feature>
<keyword evidence="5 8" id="KW-0406">Ion transport</keyword>
<dbReference type="GO" id="GO:0005886">
    <property type="term" value="C:plasma membrane"/>
    <property type="evidence" value="ECO:0007669"/>
    <property type="project" value="TreeGrafter"/>
</dbReference>
<evidence type="ECO:0000256" key="2">
    <source>
        <dbReference type="ARBA" id="ARBA00022448"/>
    </source>
</evidence>
<feature type="transmembrane region" description="Helical" evidence="9">
    <location>
        <begin position="142"/>
        <end position="168"/>
    </location>
</feature>
<gene>
    <name evidence="11" type="ORF">QR680_000241</name>
</gene>
<keyword evidence="7 8" id="KW-0407">Ion channel</keyword>
<dbReference type="EMBL" id="JAUCMV010000005">
    <property type="protein sequence ID" value="KAK0393501.1"/>
    <property type="molecule type" value="Genomic_DNA"/>
</dbReference>
<dbReference type="GO" id="GO:0022841">
    <property type="term" value="F:potassium ion leak channel activity"/>
    <property type="evidence" value="ECO:0007669"/>
    <property type="project" value="TreeGrafter"/>
</dbReference>
<evidence type="ECO:0000259" key="10">
    <source>
        <dbReference type="Pfam" id="PF07885"/>
    </source>
</evidence>
<dbReference type="InterPro" id="IPR003280">
    <property type="entry name" value="2pore_dom_K_chnl"/>
</dbReference>
<feature type="transmembrane region" description="Helical" evidence="9">
    <location>
        <begin position="218"/>
        <end position="238"/>
    </location>
</feature>
<dbReference type="PANTHER" id="PTHR11003:SF334">
    <property type="entry name" value="FI03418P"/>
    <property type="match status" value="1"/>
</dbReference>
<evidence type="ECO:0000256" key="4">
    <source>
        <dbReference type="ARBA" id="ARBA00022989"/>
    </source>
</evidence>
<feature type="transmembrane region" description="Helical" evidence="9">
    <location>
        <begin position="250"/>
        <end position="271"/>
    </location>
</feature>
<evidence type="ECO:0000313" key="12">
    <source>
        <dbReference type="Proteomes" id="UP001175271"/>
    </source>
</evidence>
<proteinExistence type="inferred from homology"/>
<evidence type="ECO:0000256" key="7">
    <source>
        <dbReference type="ARBA" id="ARBA00023303"/>
    </source>
</evidence>
<evidence type="ECO:0000256" key="3">
    <source>
        <dbReference type="ARBA" id="ARBA00022692"/>
    </source>
</evidence>
<feature type="transmembrane region" description="Helical" evidence="9">
    <location>
        <begin position="15"/>
        <end position="36"/>
    </location>
</feature>
<organism evidence="11 12">
    <name type="scientific">Steinernema hermaphroditum</name>
    <dbReference type="NCBI Taxonomy" id="289476"/>
    <lineage>
        <taxon>Eukaryota</taxon>
        <taxon>Metazoa</taxon>
        <taxon>Ecdysozoa</taxon>
        <taxon>Nematoda</taxon>
        <taxon>Chromadorea</taxon>
        <taxon>Rhabditida</taxon>
        <taxon>Tylenchina</taxon>
        <taxon>Panagrolaimomorpha</taxon>
        <taxon>Strongyloidoidea</taxon>
        <taxon>Steinernematidae</taxon>
        <taxon>Steinernema</taxon>
    </lineage>
</organism>
<keyword evidence="2 8" id="KW-0813">Transport</keyword>
<evidence type="ECO:0000256" key="1">
    <source>
        <dbReference type="ARBA" id="ARBA00004141"/>
    </source>
</evidence>
<dbReference type="SUPFAM" id="SSF81324">
    <property type="entry name" value="Voltage-gated potassium channels"/>
    <property type="match status" value="2"/>
</dbReference>
<dbReference type="PANTHER" id="PTHR11003">
    <property type="entry name" value="POTASSIUM CHANNEL, SUBFAMILY K"/>
    <property type="match status" value="1"/>
</dbReference>
<comment type="caution">
    <text evidence="11">The sequence shown here is derived from an EMBL/GenBank/DDBJ whole genome shotgun (WGS) entry which is preliminary data.</text>
</comment>
<keyword evidence="12" id="KW-1185">Reference proteome</keyword>
<dbReference type="Pfam" id="PF07885">
    <property type="entry name" value="Ion_trans_2"/>
    <property type="match status" value="2"/>
</dbReference>
<feature type="domain" description="Potassium channel" evidence="10">
    <location>
        <begin position="211"/>
        <end position="267"/>
    </location>
</feature>
<keyword evidence="4 9" id="KW-1133">Transmembrane helix</keyword>
<reference evidence="11" key="1">
    <citation type="submission" date="2023-06" db="EMBL/GenBank/DDBJ databases">
        <title>Genomic analysis of the entomopathogenic nematode Steinernema hermaphroditum.</title>
        <authorList>
            <person name="Schwarz E.M."/>
            <person name="Heppert J.K."/>
            <person name="Baniya A."/>
            <person name="Schwartz H.T."/>
            <person name="Tan C.-H."/>
            <person name="Antoshechkin I."/>
            <person name="Sternberg P.W."/>
            <person name="Goodrich-Blair H."/>
            <person name="Dillman A.R."/>
        </authorList>
    </citation>
    <scope>NUCLEOTIDE SEQUENCE</scope>
    <source>
        <strain evidence="11">PS9179</strain>
        <tissue evidence="11">Whole animal</tissue>
    </source>
</reference>
<comment type="similarity">
    <text evidence="8">Belongs to the two pore domain potassium channel (TC 1.A.1.8) family.</text>
</comment>
<keyword evidence="6 9" id="KW-0472">Membrane</keyword>
<evidence type="ECO:0000256" key="6">
    <source>
        <dbReference type="ARBA" id="ARBA00023136"/>
    </source>
</evidence>
<dbReference type="InterPro" id="IPR013099">
    <property type="entry name" value="K_chnl_dom"/>
</dbReference>
<dbReference type="Proteomes" id="UP001175271">
    <property type="component" value="Unassembled WGS sequence"/>
</dbReference>
<dbReference type="PRINTS" id="PR01333">
    <property type="entry name" value="2POREKCHANEL"/>
</dbReference>
<protein>
    <recommendedName>
        <fullName evidence="10">Potassium channel domain-containing protein</fullName>
    </recommendedName>
</protein>
<dbReference type="GO" id="GO:0015271">
    <property type="term" value="F:outward rectifier potassium channel activity"/>
    <property type="evidence" value="ECO:0007669"/>
    <property type="project" value="TreeGrafter"/>
</dbReference>
<evidence type="ECO:0000256" key="5">
    <source>
        <dbReference type="ARBA" id="ARBA00023065"/>
    </source>
</evidence>
<sequence length="320" mass="36040">MTLLLSHIQYRWAHIWIHIVIVGILICVVLIGAVLFRFLESGHEQLECDRVRKAKRESEQALIDGFATLVNESDDANAEERAKHLINDYMYTILQSFENPYGDCAEEMWSFRKAVLFCSAALTTIGYGDVTPVTPLGRAALVIYALLGVPLALVALGDLAKFAANLFLRVTLKVVRLFDREHEIKDYEASTFLLWVIPISYPILMGVPIAYWEPTWNIMEAVYFSCVSILSIGYGDYVPSTTESTMVSMVIVLVGLILNSMLVDVVAGHFIEMVHYWGTFPETTKRFLKMVIKKATRSDKKALPDSTSWLFIDQSIGSLV</sequence>
<keyword evidence="3 8" id="KW-0812">Transmembrane</keyword>
<dbReference type="AlphaFoldDB" id="A0AA39GU49"/>
<feature type="transmembrane region" description="Helical" evidence="9">
    <location>
        <begin position="189"/>
        <end position="212"/>
    </location>
</feature>